<sequence length="202" mass="23124">METIHIKFDEHTAMASEHDSLEPISQRFIHDDSSTESMNTPYKEDLDNLFGPMYEEYFEKRSSDAPLIVTTSEEQTSLISLNKADELNQEDSAYFDGNTVFVPYDAPNFKEVESSTTALDPSNMHEFHQIQLSTHIWTKAHHLEQVIGDPSKPVMTRQRLHTDFKACMHALTVSTLEPKNIKEAMSDHSWIELMCCRVGSII</sequence>
<reference evidence="1" key="2">
    <citation type="submission" date="2022-01" db="EMBL/GenBank/DDBJ databases">
        <authorList>
            <person name="Yamashiro T."/>
            <person name="Shiraishi A."/>
            <person name="Satake H."/>
            <person name="Nakayama K."/>
        </authorList>
    </citation>
    <scope>NUCLEOTIDE SEQUENCE</scope>
</reference>
<accession>A0ABQ4WZT2</accession>
<evidence type="ECO:0000313" key="1">
    <source>
        <dbReference type="EMBL" id="GJS58380.1"/>
    </source>
</evidence>
<organism evidence="1 2">
    <name type="scientific">Tanacetum coccineum</name>
    <dbReference type="NCBI Taxonomy" id="301880"/>
    <lineage>
        <taxon>Eukaryota</taxon>
        <taxon>Viridiplantae</taxon>
        <taxon>Streptophyta</taxon>
        <taxon>Embryophyta</taxon>
        <taxon>Tracheophyta</taxon>
        <taxon>Spermatophyta</taxon>
        <taxon>Magnoliopsida</taxon>
        <taxon>eudicotyledons</taxon>
        <taxon>Gunneridae</taxon>
        <taxon>Pentapetalae</taxon>
        <taxon>asterids</taxon>
        <taxon>campanulids</taxon>
        <taxon>Asterales</taxon>
        <taxon>Asteraceae</taxon>
        <taxon>Asteroideae</taxon>
        <taxon>Anthemideae</taxon>
        <taxon>Anthemidinae</taxon>
        <taxon>Tanacetum</taxon>
    </lineage>
</organism>
<evidence type="ECO:0000313" key="2">
    <source>
        <dbReference type="Proteomes" id="UP001151760"/>
    </source>
</evidence>
<proteinExistence type="predicted"/>
<dbReference type="Proteomes" id="UP001151760">
    <property type="component" value="Unassembled WGS sequence"/>
</dbReference>
<keyword evidence="2" id="KW-1185">Reference proteome</keyword>
<protein>
    <submittedName>
        <fullName evidence="1">Uncharacterized protein</fullName>
    </submittedName>
</protein>
<reference evidence="1" key="1">
    <citation type="journal article" date="2022" name="Int. J. Mol. Sci.">
        <title>Draft Genome of Tanacetum Coccineum: Genomic Comparison of Closely Related Tanacetum-Family Plants.</title>
        <authorList>
            <person name="Yamashiro T."/>
            <person name="Shiraishi A."/>
            <person name="Nakayama K."/>
            <person name="Satake H."/>
        </authorList>
    </citation>
    <scope>NUCLEOTIDE SEQUENCE</scope>
</reference>
<name>A0ABQ4WZT2_9ASTR</name>
<dbReference type="EMBL" id="BQNB010009074">
    <property type="protein sequence ID" value="GJS58380.1"/>
    <property type="molecule type" value="Genomic_DNA"/>
</dbReference>
<comment type="caution">
    <text evidence="1">The sequence shown here is derived from an EMBL/GenBank/DDBJ whole genome shotgun (WGS) entry which is preliminary data.</text>
</comment>
<gene>
    <name evidence="1" type="ORF">Tco_0653164</name>
</gene>